<dbReference type="PANTHER" id="PTHR46333:SF2">
    <property type="entry name" value="CYTOKINESIS PROTEIN 3"/>
    <property type="match status" value="1"/>
</dbReference>
<dbReference type="InterPro" id="IPR052557">
    <property type="entry name" value="CAP/Cytokinesis_protein"/>
</dbReference>
<dbReference type="Gene3D" id="3.10.620.30">
    <property type="match status" value="1"/>
</dbReference>
<sequence length="1518" mass="178745">MNIQNFHYYLRCLVKITDDRPLCYDEIPQEFINFFTLPGISQAINICIKNKPEIDYDKVENYFKESKTFSNFDVLAAAIQNDFESDYEKLYACFYYVANHVKYDYERSLLEEREPLSIYTIFDTERGVCVEYANLFRELAKKCGILSNKLRVSLFENASKGGGWDPHCPPSEPIYKHEAIYIEIEDQFFLSEPTWAAGSLDENHQFNFKYKKANFLIPYYKGLVDHFPKEKLNESLDDNFTWDSFKSINRGNIDKELCLESNPFQKITVDDGFYEMQFSFVQPLESIFGEICLFEENSWNEQNRNLILYECLAKNLPDLDFSYSKSGRCRYKLTMRFPKKGEYRVRTFIDGPLLFTSYFDVKSSTDKLIEIRGYNKEMYGFIPITPREGLTKITNGFARIRIAVKLSRSDILIDLYEINKGTLDHKNESAYKDEKNNWYNYFATNLPFNYDQKDENLNDYLVEDWVLVKFPKDGLFEVEIYFTKGIGNKYSYGVSYYFDVTGTQKDNIIYPFFDLPNNRTSVPLIINRPEYLRVEPPEKTIILDNGEIYFSIFSEKEYKVAFEEFYSKTQIYPVLVSNEFTDNGTIREYRYSSPHLEGGYYELLIVENNNNNNDDNNDDNDDNNDDNDDNNDNKFFLKQNYFILPSKLSKESHNDKKMMKELKNFLEGKIDYLKDIPSDIREDVENMVAKSIKDSELNNGNDKLLVINNESSELESEEEKIKLKKKIFDLEQEKDQLKQIATELGKLKEEQEKYVSTLQQEKNEISNKLNQSMKQFENLNSKSTENDNEKSEILAKLKDLEQRKQELEAKANNLEQEKESLNIKFNEYAKQKEEQEKHTISLEQEKSELIRKVAELEKQKEEMIKSTAIEKSVADSRILSCENKIHELEEEVKKHESRALLLEQEKNEISNKLKDSNSNKNEMIAKLKELENQANILEIEKNSMNNQIIELLKQKKEQENYVRSLEIKNNEVSQKFEQLLKQKEEVNNKPSEQENDYKEIITKLRELEQRKQELEVQTNNLKQEKNNLSTKFNEFVKQKNEQDNKNAINFEQEKSKLIKKVVELEKQNEEIIKSTAKEKSIADSKVLSCENRINELIREKEEQDNRTKSLEQEKQNLSKQVTELEKQIEKIISRERAENLSKSIDDLKFKSNPKEQKPIQEEMKSSQNERKLKQEGTESSPKEQKPIQEEMKSNQKERKLTQEENKSNPKEQKPKQEEMESSQNGRKLKQEENKSNSKEQKPKQEEMESSQNGRKLKQEENKSNSKEQKPIKEEMKPSQNKRKLKQEGMESSQIEDDDSMKQINENMLKDQDENKHLSSKVLIDDNEIVGIGDHSTTKKQEIEEPKPKSERNSPRRKVKQLYDVSSIDQIILPRTPPKRVRCKRPIKLTVTLKDIGMENFDQPYSKLPILTDNKKITNVQDNRNDSRREEGEKELPKLSIHKHKAKISMQTQDQTTQTQQNEIKKSPRKKKGHSYNYDPSIFYTPICPESPVGPVRYFKDPVKLTVTLKDIGMEKFES</sequence>
<gene>
    <name evidence="3" type="ORF">M9Y10_000586</name>
</gene>
<feature type="compositionally biased region" description="Basic and acidic residues" evidence="1">
    <location>
        <begin position="1335"/>
        <end position="1353"/>
    </location>
</feature>
<feature type="compositionally biased region" description="Basic and acidic residues" evidence="1">
    <location>
        <begin position="1422"/>
        <end position="1436"/>
    </location>
</feature>
<organism evidence="3 4">
    <name type="scientific">Tritrichomonas musculus</name>
    <dbReference type="NCBI Taxonomy" id="1915356"/>
    <lineage>
        <taxon>Eukaryota</taxon>
        <taxon>Metamonada</taxon>
        <taxon>Parabasalia</taxon>
        <taxon>Tritrichomonadida</taxon>
        <taxon>Tritrichomonadidae</taxon>
        <taxon>Tritrichomonas</taxon>
    </lineage>
</organism>
<evidence type="ECO:0000259" key="2">
    <source>
        <dbReference type="Pfam" id="PF01841"/>
    </source>
</evidence>
<feature type="domain" description="Transglutaminase-like" evidence="2">
    <location>
        <begin position="77"/>
        <end position="145"/>
    </location>
</feature>
<dbReference type="PANTHER" id="PTHR46333">
    <property type="entry name" value="CYTOKINESIS PROTEIN 3"/>
    <property type="match status" value="1"/>
</dbReference>
<feature type="compositionally biased region" description="Low complexity" evidence="1">
    <location>
        <begin position="1450"/>
        <end position="1460"/>
    </location>
</feature>
<evidence type="ECO:0000256" key="1">
    <source>
        <dbReference type="SAM" id="MobiDB-lite"/>
    </source>
</evidence>
<name>A0ABR2L4N7_9EUKA</name>
<dbReference type="EMBL" id="JAPFFF010000001">
    <property type="protein sequence ID" value="KAK8898303.1"/>
    <property type="molecule type" value="Genomic_DNA"/>
</dbReference>
<keyword evidence="4" id="KW-1185">Reference proteome</keyword>
<comment type="caution">
    <text evidence="3">The sequence shown here is derived from an EMBL/GenBank/DDBJ whole genome shotgun (WGS) entry which is preliminary data.</text>
</comment>
<feature type="compositionally biased region" description="Basic and acidic residues" evidence="1">
    <location>
        <begin position="1256"/>
        <end position="1276"/>
    </location>
</feature>
<evidence type="ECO:0000313" key="4">
    <source>
        <dbReference type="Proteomes" id="UP001470230"/>
    </source>
</evidence>
<reference evidence="3 4" key="1">
    <citation type="submission" date="2024-04" db="EMBL/GenBank/DDBJ databases">
        <title>Tritrichomonas musculus Genome.</title>
        <authorList>
            <person name="Alves-Ferreira E."/>
            <person name="Grigg M."/>
            <person name="Lorenzi H."/>
            <person name="Galac M."/>
        </authorList>
    </citation>
    <scope>NUCLEOTIDE SEQUENCE [LARGE SCALE GENOMIC DNA]</scope>
    <source>
        <strain evidence="3 4">EAF2021</strain>
    </source>
</reference>
<feature type="region of interest" description="Disordered" evidence="1">
    <location>
        <begin position="1099"/>
        <end position="1360"/>
    </location>
</feature>
<dbReference type="InterPro" id="IPR038765">
    <property type="entry name" value="Papain-like_cys_pep_sf"/>
</dbReference>
<accession>A0ABR2L4N7</accession>
<protein>
    <recommendedName>
        <fullName evidence="2">Transglutaminase-like domain-containing protein</fullName>
    </recommendedName>
</protein>
<dbReference type="SUPFAM" id="SSF54001">
    <property type="entry name" value="Cysteine proteinases"/>
    <property type="match status" value="1"/>
</dbReference>
<feature type="compositionally biased region" description="Basic and acidic residues" evidence="1">
    <location>
        <begin position="1228"/>
        <end position="1246"/>
    </location>
</feature>
<dbReference type="Pfam" id="PF01841">
    <property type="entry name" value="Transglut_core"/>
    <property type="match status" value="1"/>
</dbReference>
<evidence type="ECO:0000313" key="3">
    <source>
        <dbReference type="EMBL" id="KAK8898303.1"/>
    </source>
</evidence>
<dbReference type="InterPro" id="IPR002931">
    <property type="entry name" value="Transglutaminase-like"/>
</dbReference>
<dbReference type="Proteomes" id="UP001470230">
    <property type="component" value="Unassembled WGS sequence"/>
</dbReference>
<proteinExistence type="predicted"/>
<feature type="region of interest" description="Disordered" evidence="1">
    <location>
        <begin position="608"/>
        <end position="631"/>
    </location>
</feature>
<feature type="region of interest" description="Disordered" evidence="1">
    <location>
        <begin position="1418"/>
        <end position="1475"/>
    </location>
</feature>
<feature type="compositionally biased region" description="Basic and acidic residues" evidence="1">
    <location>
        <begin position="1099"/>
        <end position="1218"/>
    </location>
</feature>
<feature type="compositionally biased region" description="Acidic residues" evidence="1">
    <location>
        <begin position="615"/>
        <end position="630"/>
    </location>
</feature>
<feature type="compositionally biased region" description="Basic and acidic residues" evidence="1">
    <location>
        <begin position="1307"/>
        <end position="1316"/>
    </location>
</feature>